<feature type="domain" description="CheW-like" evidence="14">
    <location>
        <begin position="543"/>
        <end position="675"/>
    </location>
</feature>
<name>A0ABY6YXP3_9BACL</name>
<sequence length="675" mass="74301">MDTSEYLGAFLAETEDNLSTLNELCLALEQQGADDNTFAAMFRAAHTLKGMSATMGYAKMADLTHHMEDTLGYVRQHPDVFRSEVVDVFFQAIDGLTNNLEVLREQGDETGIDHSAVIKELAKILNEEPEATNTVTESGTLDANVMNMLQQLERGGSLVGVLKVDLEPSCVMKGVRMVMVMRALDNYADCLGSSPDAPILEEGDFDGSVLLAIVLRTGTFDDVQQAVADITEVKQVTFIDWKQLSSPNQEVASTGETVAEKGASAESKPVDSVQAQDQAKTGSTQASTQRNREQTLRVPVNRIDDFMNILSELVIAKTRLEMLAKDADNTALRDVSEQIGRLSESLQDGVMSMRMMPVESLFQRFPRMMRDIQKRLDREFDFQMTGLETEMDRTVMDEMGEALVHLLRNAADHGLESPAEREQAGKPRRGTIRLSAFASGGHVHLEVADDGGGIHRDRVLQSAIKKGVVDPARAQTMSDAQVHELLFASGFSTAATVSDISGRGVGLDAVRGKVEALGGIIRIESTVGQGTTFIIELPLTLTILQAMLVQVGEELFALPTSGVEEVARLTREHIDWVHERPVLKYRDKVIPIVDLGDQFFSHSAQKDYPWNAVICREGQRWLALTVDDVVDELEVVNKPLGKYLEGNKMFTGATILGDGHVALIVDVHQFFQDRH</sequence>
<dbReference type="Gene3D" id="2.30.30.40">
    <property type="entry name" value="SH3 Domains"/>
    <property type="match status" value="1"/>
</dbReference>
<feature type="modified residue" description="Phosphohistidine" evidence="11">
    <location>
        <position position="46"/>
    </location>
</feature>
<dbReference type="InterPro" id="IPR036890">
    <property type="entry name" value="HATPase_C_sf"/>
</dbReference>
<dbReference type="InterPro" id="IPR002545">
    <property type="entry name" value="CheW-lke_dom"/>
</dbReference>
<keyword evidence="10" id="KW-0902">Two-component regulatory system</keyword>
<feature type="compositionally biased region" description="Polar residues" evidence="12">
    <location>
        <begin position="273"/>
        <end position="289"/>
    </location>
</feature>
<dbReference type="InterPro" id="IPR036061">
    <property type="entry name" value="CheW-like_dom_sf"/>
</dbReference>
<dbReference type="Gene3D" id="3.30.70.1110">
    <property type="entry name" value="Histidine kinase CheA-like, P2 response regulator-binding domain"/>
    <property type="match status" value="1"/>
</dbReference>
<dbReference type="InterPro" id="IPR037006">
    <property type="entry name" value="CheA-like_homodim_sf"/>
</dbReference>
<evidence type="ECO:0000313" key="17">
    <source>
        <dbReference type="Proteomes" id="UP001164803"/>
    </source>
</evidence>
<dbReference type="CDD" id="cd16916">
    <property type="entry name" value="HATPase_CheA-like"/>
    <property type="match status" value="1"/>
</dbReference>
<dbReference type="InterPro" id="IPR010808">
    <property type="entry name" value="CheA_P2-bd"/>
</dbReference>
<dbReference type="Proteomes" id="UP001164803">
    <property type="component" value="Chromosome"/>
</dbReference>
<keyword evidence="17" id="KW-1185">Reference proteome</keyword>
<dbReference type="InterPro" id="IPR003594">
    <property type="entry name" value="HATPase_dom"/>
</dbReference>
<evidence type="ECO:0000313" key="16">
    <source>
        <dbReference type="EMBL" id="WAH35385.1"/>
    </source>
</evidence>
<dbReference type="PROSITE" id="PS50894">
    <property type="entry name" value="HPT"/>
    <property type="match status" value="1"/>
</dbReference>
<evidence type="ECO:0000256" key="8">
    <source>
        <dbReference type="ARBA" id="ARBA00022777"/>
    </source>
</evidence>
<dbReference type="EMBL" id="CP104064">
    <property type="protein sequence ID" value="WAH35385.1"/>
    <property type="molecule type" value="Genomic_DNA"/>
</dbReference>
<dbReference type="SMART" id="SM01231">
    <property type="entry name" value="H-kinase_dim"/>
    <property type="match status" value="1"/>
</dbReference>
<keyword evidence="5 11" id="KW-0597">Phosphoprotein</keyword>
<dbReference type="Pfam" id="PF02518">
    <property type="entry name" value="HATPase_c"/>
    <property type="match status" value="1"/>
</dbReference>
<dbReference type="InterPro" id="IPR004358">
    <property type="entry name" value="Sig_transdc_His_kin-like_C"/>
</dbReference>
<dbReference type="Gene3D" id="1.20.120.160">
    <property type="entry name" value="HPT domain"/>
    <property type="match status" value="1"/>
</dbReference>
<dbReference type="PROSITE" id="PS50109">
    <property type="entry name" value="HIS_KIN"/>
    <property type="match status" value="1"/>
</dbReference>
<dbReference type="CDD" id="cd00731">
    <property type="entry name" value="CheA_reg"/>
    <property type="match status" value="1"/>
</dbReference>
<proteinExistence type="predicted"/>
<evidence type="ECO:0000256" key="11">
    <source>
        <dbReference type="PROSITE-ProRule" id="PRU00110"/>
    </source>
</evidence>
<dbReference type="SMART" id="SM00260">
    <property type="entry name" value="CheW"/>
    <property type="match status" value="1"/>
</dbReference>
<dbReference type="CDD" id="cd00088">
    <property type="entry name" value="HPT"/>
    <property type="match status" value="1"/>
</dbReference>
<dbReference type="SUPFAM" id="SSF47384">
    <property type="entry name" value="Homodimeric domain of signal transducing histidine kinase"/>
    <property type="match status" value="1"/>
</dbReference>
<dbReference type="InterPro" id="IPR004105">
    <property type="entry name" value="CheA-like_dim"/>
</dbReference>
<dbReference type="Pfam" id="PF01627">
    <property type="entry name" value="Hpt"/>
    <property type="match status" value="1"/>
</dbReference>
<dbReference type="SUPFAM" id="SSF55874">
    <property type="entry name" value="ATPase domain of HSP90 chaperone/DNA topoisomerase II/histidine kinase"/>
    <property type="match status" value="1"/>
</dbReference>
<evidence type="ECO:0000256" key="6">
    <source>
        <dbReference type="ARBA" id="ARBA00022679"/>
    </source>
</evidence>
<evidence type="ECO:0000256" key="2">
    <source>
        <dbReference type="ARBA" id="ARBA00012438"/>
    </source>
</evidence>
<dbReference type="SMART" id="SM00073">
    <property type="entry name" value="HPT"/>
    <property type="match status" value="1"/>
</dbReference>
<dbReference type="Gene3D" id="1.10.287.560">
    <property type="entry name" value="Histidine kinase CheA-like, homodimeric domain"/>
    <property type="match status" value="1"/>
</dbReference>
<keyword evidence="6" id="KW-0808">Transferase</keyword>
<dbReference type="InterPro" id="IPR035891">
    <property type="entry name" value="CheY-binding_CheA"/>
</dbReference>
<evidence type="ECO:0000256" key="4">
    <source>
        <dbReference type="ARBA" id="ARBA00022500"/>
    </source>
</evidence>
<comment type="catalytic activity">
    <reaction evidence="1">
        <text>ATP + protein L-histidine = ADP + protein N-phospho-L-histidine.</text>
        <dbReference type="EC" id="2.7.13.3"/>
    </reaction>
</comment>
<dbReference type="SUPFAM" id="SSF47226">
    <property type="entry name" value="Histidine-containing phosphotransfer domain, HPT domain"/>
    <property type="match status" value="1"/>
</dbReference>
<dbReference type="InterPro" id="IPR037052">
    <property type="entry name" value="CheA-like_P2_sf"/>
</dbReference>
<dbReference type="Pfam" id="PF01584">
    <property type="entry name" value="CheW"/>
    <property type="match status" value="1"/>
</dbReference>
<evidence type="ECO:0000256" key="3">
    <source>
        <dbReference type="ARBA" id="ARBA00021495"/>
    </source>
</evidence>
<evidence type="ECO:0000256" key="9">
    <source>
        <dbReference type="ARBA" id="ARBA00022840"/>
    </source>
</evidence>
<keyword evidence="4" id="KW-0145">Chemotaxis</keyword>
<keyword evidence="7" id="KW-0547">Nucleotide-binding</keyword>
<evidence type="ECO:0000256" key="10">
    <source>
        <dbReference type="ARBA" id="ARBA00023012"/>
    </source>
</evidence>
<dbReference type="Pfam" id="PF02895">
    <property type="entry name" value="H-kinase_dim"/>
    <property type="match status" value="1"/>
</dbReference>
<dbReference type="InterPro" id="IPR036097">
    <property type="entry name" value="HisK_dim/P_sf"/>
</dbReference>
<evidence type="ECO:0000259" key="14">
    <source>
        <dbReference type="PROSITE" id="PS50851"/>
    </source>
</evidence>
<organism evidence="16 17">
    <name type="scientific">Alicyclobacillus dauci</name>
    <dbReference type="NCBI Taxonomy" id="1475485"/>
    <lineage>
        <taxon>Bacteria</taxon>
        <taxon>Bacillati</taxon>
        <taxon>Bacillota</taxon>
        <taxon>Bacilli</taxon>
        <taxon>Bacillales</taxon>
        <taxon>Alicyclobacillaceae</taxon>
        <taxon>Alicyclobacillus</taxon>
    </lineage>
</organism>
<dbReference type="SUPFAM" id="SSF50341">
    <property type="entry name" value="CheW-like"/>
    <property type="match status" value="1"/>
</dbReference>
<dbReference type="PROSITE" id="PS50851">
    <property type="entry name" value="CHEW"/>
    <property type="match status" value="1"/>
</dbReference>
<dbReference type="SUPFAM" id="SSF55052">
    <property type="entry name" value="CheY-binding domain of CheA"/>
    <property type="match status" value="1"/>
</dbReference>
<dbReference type="InterPro" id="IPR036641">
    <property type="entry name" value="HPT_dom_sf"/>
</dbReference>
<dbReference type="InterPro" id="IPR005467">
    <property type="entry name" value="His_kinase_dom"/>
</dbReference>
<keyword evidence="8" id="KW-0418">Kinase</keyword>
<dbReference type="PRINTS" id="PR00344">
    <property type="entry name" value="BCTRLSENSOR"/>
</dbReference>
<gene>
    <name evidence="16" type="ORF">NZD86_13870</name>
</gene>
<feature type="region of interest" description="Disordered" evidence="12">
    <location>
        <begin position="249"/>
        <end position="295"/>
    </location>
</feature>
<evidence type="ECO:0000256" key="1">
    <source>
        <dbReference type="ARBA" id="ARBA00000085"/>
    </source>
</evidence>
<dbReference type="PANTHER" id="PTHR43395">
    <property type="entry name" value="SENSOR HISTIDINE KINASE CHEA"/>
    <property type="match status" value="1"/>
</dbReference>
<dbReference type="Pfam" id="PF07194">
    <property type="entry name" value="P2"/>
    <property type="match status" value="1"/>
</dbReference>
<dbReference type="InterPro" id="IPR008207">
    <property type="entry name" value="Sig_transdc_His_kin_Hpt_dom"/>
</dbReference>
<evidence type="ECO:0000256" key="12">
    <source>
        <dbReference type="SAM" id="MobiDB-lite"/>
    </source>
</evidence>
<dbReference type="EC" id="2.7.13.3" evidence="2"/>
<feature type="domain" description="HPt" evidence="15">
    <location>
        <begin position="1"/>
        <end position="103"/>
    </location>
</feature>
<feature type="domain" description="Histidine kinase" evidence="13">
    <location>
        <begin position="291"/>
        <end position="541"/>
    </location>
</feature>
<evidence type="ECO:0000256" key="7">
    <source>
        <dbReference type="ARBA" id="ARBA00022741"/>
    </source>
</evidence>
<keyword evidence="9" id="KW-0067">ATP-binding</keyword>
<protein>
    <recommendedName>
        <fullName evidence="3">Chemotaxis protein CheA</fullName>
        <ecNumber evidence="2">2.7.13.3</ecNumber>
    </recommendedName>
</protein>
<evidence type="ECO:0000259" key="13">
    <source>
        <dbReference type="PROSITE" id="PS50109"/>
    </source>
</evidence>
<accession>A0ABY6YXP3</accession>
<dbReference type="SMART" id="SM00387">
    <property type="entry name" value="HATPase_c"/>
    <property type="match status" value="1"/>
</dbReference>
<reference evidence="16" key="1">
    <citation type="submission" date="2022-08" db="EMBL/GenBank/DDBJ databases">
        <title>Alicyclobacillus dauci DSM2870, complete genome.</title>
        <authorList>
            <person name="Wang Q."/>
            <person name="Cai R."/>
            <person name="Wang Z."/>
        </authorList>
    </citation>
    <scope>NUCLEOTIDE SEQUENCE</scope>
    <source>
        <strain evidence="16">DSM 28700</strain>
    </source>
</reference>
<evidence type="ECO:0000259" key="15">
    <source>
        <dbReference type="PROSITE" id="PS50894"/>
    </source>
</evidence>
<dbReference type="PANTHER" id="PTHR43395:SF1">
    <property type="entry name" value="CHEMOTAXIS PROTEIN CHEA"/>
    <property type="match status" value="1"/>
</dbReference>
<evidence type="ECO:0000256" key="5">
    <source>
        <dbReference type="ARBA" id="ARBA00022553"/>
    </source>
</evidence>
<dbReference type="InterPro" id="IPR051315">
    <property type="entry name" value="Bact_Chemotaxis_CheA"/>
</dbReference>
<dbReference type="Gene3D" id="3.30.565.10">
    <property type="entry name" value="Histidine kinase-like ATPase, C-terminal domain"/>
    <property type="match status" value="1"/>
</dbReference>
<dbReference type="RefSeq" id="WP_268042572.1">
    <property type="nucleotide sequence ID" value="NZ_CP104064.1"/>
</dbReference>